<evidence type="ECO:0000256" key="2">
    <source>
        <dbReference type="ARBA" id="ARBA00022553"/>
    </source>
</evidence>
<dbReference type="AlphaFoldDB" id="A0A319DFM9"/>
<dbReference type="SMART" id="SM00829">
    <property type="entry name" value="PKS_ER"/>
    <property type="match status" value="1"/>
</dbReference>
<dbReference type="Proteomes" id="UP000247810">
    <property type="component" value="Unassembled WGS sequence"/>
</dbReference>
<evidence type="ECO:0000259" key="5">
    <source>
        <dbReference type="PROSITE" id="PS50075"/>
    </source>
</evidence>
<feature type="domain" description="Carrier" evidence="5">
    <location>
        <begin position="230"/>
        <end position="307"/>
    </location>
</feature>
<dbReference type="OrthoDB" id="329835at2759"/>
<dbReference type="InterPro" id="IPR006162">
    <property type="entry name" value="Ppantetheine_attach_site"/>
</dbReference>
<dbReference type="SUPFAM" id="SSF47336">
    <property type="entry name" value="ACP-like"/>
    <property type="match status" value="1"/>
</dbReference>
<dbReference type="Pfam" id="PF23297">
    <property type="entry name" value="ACP_SdgA_C"/>
    <property type="match status" value="1"/>
</dbReference>
<keyword evidence="7" id="KW-1185">Reference proteome</keyword>
<dbReference type="InterPro" id="IPR036736">
    <property type="entry name" value="ACP-like_sf"/>
</dbReference>
<organism evidence="6 7">
    <name type="scientific">Aspergillus ellipticus CBS 707.79</name>
    <dbReference type="NCBI Taxonomy" id="1448320"/>
    <lineage>
        <taxon>Eukaryota</taxon>
        <taxon>Fungi</taxon>
        <taxon>Dikarya</taxon>
        <taxon>Ascomycota</taxon>
        <taxon>Pezizomycotina</taxon>
        <taxon>Eurotiomycetes</taxon>
        <taxon>Eurotiomycetidae</taxon>
        <taxon>Eurotiales</taxon>
        <taxon>Aspergillaceae</taxon>
        <taxon>Aspergillus</taxon>
        <taxon>Aspergillus subgen. Circumdati</taxon>
    </lineage>
</organism>
<dbReference type="Gene3D" id="3.90.180.10">
    <property type="entry name" value="Medium-chain alcohol dehydrogenases, catalytic domain"/>
    <property type="match status" value="1"/>
</dbReference>
<dbReference type="PROSITE" id="PS00012">
    <property type="entry name" value="PHOSPHOPANTETHEINE"/>
    <property type="match status" value="1"/>
</dbReference>
<dbReference type="EMBL" id="KZ826007">
    <property type="protein sequence ID" value="PYH89873.1"/>
    <property type="molecule type" value="Genomic_DNA"/>
</dbReference>
<dbReference type="PROSITE" id="PS50075">
    <property type="entry name" value="CARRIER"/>
    <property type="match status" value="1"/>
</dbReference>
<dbReference type="SUPFAM" id="SSF51735">
    <property type="entry name" value="NAD(P)-binding Rossmann-fold domains"/>
    <property type="match status" value="1"/>
</dbReference>
<dbReference type="SMART" id="SM00823">
    <property type="entry name" value="PKS_PP"/>
    <property type="match status" value="1"/>
</dbReference>
<dbReference type="InterPro" id="IPR050444">
    <property type="entry name" value="Polyketide_Synthase"/>
</dbReference>
<dbReference type="InterPro" id="IPR009081">
    <property type="entry name" value="PP-bd_ACP"/>
</dbReference>
<evidence type="ECO:0000256" key="1">
    <source>
        <dbReference type="ARBA" id="ARBA00022450"/>
    </source>
</evidence>
<evidence type="ECO:0000313" key="7">
    <source>
        <dbReference type="Proteomes" id="UP000247810"/>
    </source>
</evidence>
<evidence type="ECO:0000313" key="6">
    <source>
        <dbReference type="EMBL" id="PYH89873.1"/>
    </source>
</evidence>
<dbReference type="InterPro" id="IPR036291">
    <property type="entry name" value="NAD(P)-bd_dom_sf"/>
</dbReference>
<dbReference type="InterPro" id="IPR020843">
    <property type="entry name" value="ER"/>
</dbReference>
<dbReference type="PANTHER" id="PTHR45681:SF6">
    <property type="entry name" value="POLYKETIDE SYNTHASE 37"/>
    <property type="match status" value="1"/>
</dbReference>
<dbReference type="Gene3D" id="1.10.1200.10">
    <property type="entry name" value="ACP-like"/>
    <property type="match status" value="1"/>
</dbReference>
<proteinExistence type="predicted"/>
<name>A0A319DFM9_9EURO</name>
<keyword evidence="1" id="KW-0596">Phosphopantetheine</keyword>
<dbReference type="CDD" id="cd05195">
    <property type="entry name" value="enoyl_red"/>
    <property type="match status" value="1"/>
</dbReference>
<dbReference type="GO" id="GO:0016740">
    <property type="term" value="F:transferase activity"/>
    <property type="evidence" value="ECO:0007669"/>
    <property type="project" value="UniProtKB-KW"/>
</dbReference>
<evidence type="ECO:0000256" key="3">
    <source>
        <dbReference type="ARBA" id="ARBA00022679"/>
    </source>
</evidence>
<dbReference type="GO" id="GO:0016491">
    <property type="term" value="F:oxidoreductase activity"/>
    <property type="evidence" value="ECO:0007669"/>
    <property type="project" value="InterPro"/>
</dbReference>
<accession>A0A319DFM9</accession>
<keyword evidence="2" id="KW-0597">Phosphoprotein</keyword>
<dbReference type="STRING" id="1448320.A0A319DFM9"/>
<dbReference type="VEuPathDB" id="FungiDB:BO71DRAFT_434375"/>
<protein>
    <recommendedName>
        <fullName evidence="5">Carrier domain-containing protein</fullName>
    </recommendedName>
</protein>
<gene>
    <name evidence="6" type="ORF">BO71DRAFT_434375</name>
</gene>
<dbReference type="InterPro" id="IPR020806">
    <property type="entry name" value="PKS_PP-bd"/>
</dbReference>
<dbReference type="Pfam" id="PF13602">
    <property type="entry name" value="ADH_zinc_N_2"/>
    <property type="match status" value="1"/>
</dbReference>
<dbReference type="GO" id="GO:0031177">
    <property type="term" value="F:phosphopantetheine binding"/>
    <property type="evidence" value="ECO:0007669"/>
    <property type="project" value="InterPro"/>
</dbReference>
<keyword evidence="3" id="KW-0808">Transferase</keyword>
<sequence length="319" mass="35251">MLYTMLLDCFPEKASSSTVPPEVSVKLPLFWPSISVLRYSPLYPQKPKKALLMDTYNIPEDHIFNSRDTQFAQGIKRMTDGKGVNVVLDSLAGESLRQSWHCIRGFGRFIEMGQKDIVGNTGLDMAPFIRNVSFRSINIADTTEEREFLGLVQAAITGVSINNQTIPAQLVTGLGTGGMMAQVAEKYPWWFNDAKFAHLVQVDTHQVVQTKDEDSAQLQALLARVSSMDATVDIVCHALVANLAKLMMMPVDDIEHTRPVSSYGVDSLLAVELRGWIFTELQADVSVFDLLSNVPISTLSRRIVAKSKCIPDGVVEADS</sequence>
<reference evidence="6 7" key="1">
    <citation type="submission" date="2018-02" db="EMBL/GenBank/DDBJ databases">
        <title>The genomes of Aspergillus section Nigri reveals drivers in fungal speciation.</title>
        <authorList>
            <consortium name="DOE Joint Genome Institute"/>
            <person name="Vesth T.C."/>
            <person name="Nybo J."/>
            <person name="Theobald S."/>
            <person name="Brandl J."/>
            <person name="Frisvad J.C."/>
            <person name="Nielsen K.F."/>
            <person name="Lyhne E.K."/>
            <person name="Kogle M.E."/>
            <person name="Kuo A."/>
            <person name="Riley R."/>
            <person name="Clum A."/>
            <person name="Nolan M."/>
            <person name="Lipzen A."/>
            <person name="Salamov A."/>
            <person name="Henrissat B."/>
            <person name="Wiebenga A."/>
            <person name="De vries R.P."/>
            <person name="Grigoriev I.V."/>
            <person name="Mortensen U.H."/>
            <person name="Andersen M.R."/>
            <person name="Baker S.E."/>
        </authorList>
    </citation>
    <scope>NUCLEOTIDE SEQUENCE [LARGE SCALE GENOMIC DNA]</scope>
    <source>
        <strain evidence="6 7">CBS 707.79</strain>
    </source>
</reference>
<keyword evidence="4" id="KW-0511">Multifunctional enzyme</keyword>
<dbReference type="PANTHER" id="PTHR45681">
    <property type="entry name" value="POLYKETIDE SYNTHASE 44-RELATED"/>
    <property type="match status" value="1"/>
</dbReference>
<evidence type="ECO:0000256" key="4">
    <source>
        <dbReference type="ARBA" id="ARBA00023268"/>
    </source>
</evidence>